<dbReference type="AlphaFoldDB" id="A0ABD3WCD5"/>
<keyword evidence="2" id="KW-1185">Reference proteome</keyword>
<dbReference type="SUPFAM" id="SSF52266">
    <property type="entry name" value="SGNH hydrolase"/>
    <property type="match status" value="1"/>
</dbReference>
<dbReference type="Proteomes" id="UP001634394">
    <property type="component" value="Unassembled WGS sequence"/>
</dbReference>
<name>A0ABD3WCD5_SINWO</name>
<dbReference type="EMBL" id="JBJQND010000007">
    <property type="protein sequence ID" value="KAL3870382.1"/>
    <property type="molecule type" value="Genomic_DNA"/>
</dbReference>
<evidence type="ECO:0008006" key="3">
    <source>
        <dbReference type="Google" id="ProtNLM"/>
    </source>
</evidence>
<organism evidence="1 2">
    <name type="scientific">Sinanodonta woodiana</name>
    <name type="common">Chinese pond mussel</name>
    <name type="synonym">Anodonta woodiana</name>
    <dbReference type="NCBI Taxonomy" id="1069815"/>
    <lineage>
        <taxon>Eukaryota</taxon>
        <taxon>Metazoa</taxon>
        <taxon>Spiralia</taxon>
        <taxon>Lophotrochozoa</taxon>
        <taxon>Mollusca</taxon>
        <taxon>Bivalvia</taxon>
        <taxon>Autobranchia</taxon>
        <taxon>Heteroconchia</taxon>
        <taxon>Palaeoheterodonta</taxon>
        <taxon>Unionida</taxon>
        <taxon>Unionoidea</taxon>
        <taxon>Unionidae</taxon>
        <taxon>Unioninae</taxon>
        <taxon>Sinanodonta</taxon>
    </lineage>
</organism>
<reference evidence="1 2" key="1">
    <citation type="submission" date="2024-11" db="EMBL/GenBank/DDBJ databases">
        <title>Chromosome-level genome assembly of the freshwater bivalve Anodonta woodiana.</title>
        <authorList>
            <person name="Chen X."/>
        </authorList>
    </citation>
    <scope>NUCLEOTIDE SEQUENCE [LARGE SCALE GENOMIC DNA]</scope>
    <source>
        <strain evidence="1">MN2024</strain>
        <tissue evidence="1">Gills</tissue>
    </source>
</reference>
<protein>
    <recommendedName>
        <fullName evidence="3">SGNH hydrolase-type esterase domain-containing protein</fullName>
    </recommendedName>
</protein>
<sequence length="154" mass="17641">MRLLLVGHSIVARLASNNYLLQVCRVPPGLILQYRLQVPLTYIIFMQIGENEVGREDPSQIMSHIINLCRMYSGMGIEYILVGAFWPRSAPRGISVGQYNRIINSELSRIDEVVPGVHFVHAIGFHRRYLHVDGVHSSVQGRRWFFTECVNIHL</sequence>
<gene>
    <name evidence="1" type="ORF">ACJMK2_038450</name>
</gene>
<proteinExistence type="predicted"/>
<accession>A0ABD3WCD5</accession>
<comment type="caution">
    <text evidence="1">The sequence shown here is derived from an EMBL/GenBank/DDBJ whole genome shotgun (WGS) entry which is preliminary data.</text>
</comment>
<evidence type="ECO:0000313" key="2">
    <source>
        <dbReference type="Proteomes" id="UP001634394"/>
    </source>
</evidence>
<evidence type="ECO:0000313" key="1">
    <source>
        <dbReference type="EMBL" id="KAL3870382.1"/>
    </source>
</evidence>